<feature type="region of interest" description="Disordered" evidence="1">
    <location>
        <begin position="108"/>
        <end position="166"/>
    </location>
</feature>
<feature type="compositionally biased region" description="Low complexity" evidence="1">
    <location>
        <begin position="143"/>
        <end position="152"/>
    </location>
</feature>
<feature type="domain" description="Myb-like" evidence="2">
    <location>
        <begin position="159"/>
        <end position="225"/>
    </location>
</feature>
<feature type="compositionally biased region" description="Basic and acidic residues" evidence="1">
    <location>
        <begin position="1"/>
        <end position="10"/>
    </location>
</feature>
<dbReference type="InterPro" id="IPR001005">
    <property type="entry name" value="SANT/Myb"/>
</dbReference>
<dbReference type="EMBL" id="GBGP01000263">
    <property type="protein sequence ID" value="JAC84932.1"/>
    <property type="molecule type" value="mRNA"/>
</dbReference>
<sequence>MPALEPHDQMEPITALDEDQQIPSPTKSEQDTNNTVANNNNNNSNTTNGESYNGITKYNPSTPSDNGSTNDGFSPRPNYEQSQQPVYMSTLNHTQPAYRGNFHRKIEENNNTHHSPRSNGNFHRPYQTSPPSIDKAPSFVVRSLSESSKSTTPPSPSTSPPEDKHVWSKSEIELLLDLYESYKDQLKDPRVRKTKVWDDVARIIREKVDSDVTGCQCNQKFRNLKADFQKVLDHNGRPGNFKRVCKYYDRLANILSYQAQGRGYPGLPHPYPPLGVHENAIKMEQRHRELFFENGRSNSSPKPNMLKRKLSQENLMMNGHHPMNNGHVNGHVNGHPPPSHEMLYPIDNKRPKTQCTCDCSHEVTTLRDTVERINNYIVARAAHEEERMRRVEEMHREKLVALSRFVDIFKDFVMKMT</sequence>
<reference evidence="3" key="1">
    <citation type="journal article" date="2014" name="PLoS Genet.">
        <title>Differential Responses to Wnt and PCP Disruption Predict Expression and Developmental Function of Conserved and Novel Genes in a Cnidarian.</title>
        <authorList>
            <person name="Lapebie P."/>
            <person name="Ruggiero A."/>
            <person name="Barreau C."/>
            <person name="Chevalier S."/>
            <person name="Chang P."/>
            <person name="Dru P."/>
            <person name="Houliston E."/>
            <person name="Momose T."/>
        </authorList>
    </citation>
    <scope>NUCLEOTIDE SEQUENCE</scope>
</reference>
<dbReference type="Gene3D" id="1.10.10.60">
    <property type="entry name" value="Homeodomain-like"/>
    <property type="match status" value="1"/>
</dbReference>
<dbReference type="PANTHER" id="PTHR47595">
    <property type="entry name" value="HEAT SHOCK 70 KDA PROTEIN 14"/>
    <property type="match status" value="1"/>
</dbReference>
<feature type="compositionally biased region" description="Low complexity" evidence="1">
    <location>
        <begin position="32"/>
        <end position="48"/>
    </location>
</feature>
<feature type="compositionally biased region" description="Polar residues" evidence="1">
    <location>
        <begin position="117"/>
        <end position="131"/>
    </location>
</feature>
<dbReference type="InterPro" id="IPR044822">
    <property type="entry name" value="Myb_DNA-bind_4"/>
</dbReference>
<dbReference type="AlphaFoldDB" id="A0A069DN29"/>
<feature type="compositionally biased region" description="Polar residues" evidence="1">
    <location>
        <begin position="49"/>
        <end position="72"/>
    </location>
</feature>
<name>A0A069DN29_9CNID</name>
<organism evidence="3">
    <name type="scientific">Clytia hemisphaerica</name>
    <dbReference type="NCBI Taxonomy" id="252671"/>
    <lineage>
        <taxon>Eukaryota</taxon>
        <taxon>Metazoa</taxon>
        <taxon>Cnidaria</taxon>
        <taxon>Hydrozoa</taxon>
        <taxon>Hydroidolina</taxon>
        <taxon>Leptothecata</taxon>
        <taxon>Obeliida</taxon>
        <taxon>Clytiidae</taxon>
        <taxon>Clytia</taxon>
    </lineage>
</organism>
<dbReference type="PROSITE" id="PS50090">
    <property type="entry name" value="MYB_LIKE"/>
    <property type="match status" value="1"/>
</dbReference>
<evidence type="ECO:0000256" key="1">
    <source>
        <dbReference type="SAM" id="MobiDB-lite"/>
    </source>
</evidence>
<dbReference type="Pfam" id="PF13837">
    <property type="entry name" value="Myb_DNA-bind_4"/>
    <property type="match status" value="1"/>
</dbReference>
<feature type="region of interest" description="Disordered" evidence="1">
    <location>
        <begin position="1"/>
        <end position="81"/>
    </location>
</feature>
<evidence type="ECO:0000313" key="3">
    <source>
        <dbReference type="EMBL" id="JAC84932.1"/>
    </source>
</evidence>
<dbReference type="PANTHER" id="PTHR47595:SF1">
    <property type="entry name" value="MYB_SANT-LIKE DNA-BINDING DOMAIN-CONTAINING PROTEIN"/>
    <property type="match status" value="1"/>
</dbReference>
<evidence type="ECO:0000259" key="2">
    <source>
        <dbReference type="PROSITE" id="PS50090"/>
    </source>
</evidence>
<proteinExistence type="evidence at transcript level"/>
<accession>A0A069DN29</accession>
<protein>
    <submittedName>
        <fullName evidence="3">Myb transcription factor</fullName>
    </submittedName>
</protein>